<dbReference type="Ensembl" id="ENSSSCT00040104600.1">
    <property type="protein sequence ID" value="ENSSSCP00040047696.1"/>
    <property type="gene ID" value="ENSSSCG00040075365.1"/>
</dbReference>
<dbReference type="GO" id="GO:0005525">
    <property type="term" value="F:GTP binding"/>
    <property type="evidence" value="ECO:0007669"/>
    <property type="project" value="UniProtKB-KW"/>
</dbReference>
<dbReference type="InterPro" id="IPR005225">
    <property type="entry name" value="Small_GTP-bd"/>
</dbReference>
<dbReference type="PROSITE" id="PS51419">
    <property type="entry name" value="RAB"/>
    <property type="match status" value="1"/>
</dbReference>
<keyword evidence="6" id="KW-0449">Lipoprotein</keyword>
<comment type="catalytic activity">
    <reaction evidence="8">
        <text>GTP + H2O = GDP + phosphate + H(+)</text>
        <dbReference type="Rhea" id="RHEA:19669"/>
        <dbReference type="ChEBI" id="CHEBI:15377"/>
        <dbReference type="ChEBI" id="CHEBI:15378"/>
        <dbReference type="ChEBI" id="CHEBI:37565"/>
        <dbReference type="ChEBI" id="CHEBI:43474"/>
        <dbReference type="ChEBI" id="CHEBI:58189"/>
        <dbReference type="EC" id="3.6.5.2"/>
    </reaction>
    <physiologicalReaction direction="left-to-right" evidence="8">
        <dbReference type="Rhea" id="RHEA:19670"/>
    </physiologicalReaction>
</comment>
<dbReference type="FunFam" id="3.40.50.300:FF:000088">
    <property type="entry name" value="Ras-related C3 botulinum toxin substrate 1"/>
    <property type="match status" value="1"/>
</dbReference>
<comment type="similarity">
    <text evidence="1">Belongs to the small GTPase superfamily. Rho family.</text>
</comment>
<protein>
    <recommendedName>
        <fullName evidence="2">small monomeric GTPase</fullName>
        <ecNumber evidence="2">3.6.5.2</ecNumber>
    </recommendedName>
</protein>
<evidence type="ECO:0000313" key="10">
    <source>
        <dbReference type="Ensembl" id="ENSSSCP00040047696.1"/>
    </source>
</evidence>
<dbReference type="AlphaFoldDB" id="A0A8D1KMF9"/>
<dbReference type="SUPFAM" id="SSF52540">
    <property type="entry name" value="P-loop containing nucleoside triphosphate hydrolases"/>
    <property type="match status" value="1"/>
</dbReference>
<keyword evidence="4" id="KW-0547">Nucleotide-binding</keyword>
<keyword evidence="3" id="KW-0488">Methylation</keyword>
<keyword evidence="7" id="KW-0636">Prenylation</keyword>
<name>A0A8D1KMF9_PIG</name>
<dbReference type="Pfam" id="PF00071">
    <property type="entry name" value="Ras"/>
    <property type="match status" value="2"/>
</dbReference>
<evidence type="ECO:0000256" key="9">
    <source>
        <dbReference type="SAM" id="MobiDB-lite"/>
    </source>
</evidence>
<dbReference type="Proteomes" id="UP000694722">
    <property type="component" value="Unplaced"/>
</dbReference>
<dbReference type="SMART" id="SM00173">
    <property type="entry name" value="RAS"/>
    <property type="match status" value="1"/>
</dbReference>
<evidence type="ECO:0000256" key="4">
    <source>
        <dbReference type="ARBA" id="ARBA00022741"/>
    </source>
</evidence>
<evidence type="ECO:0000256" key="3">
    <source>
        <dbReference type="ARBA" id="ARBA00022481"/>
    </source>
</evidence>
<evidence type="ECO:0000256" key="2">
    <source>
        <dbReference type="ARBA" id="ARBA00011984"/>
    </source>
</evidence>
<dbReference type="EC" id="3.6.5.2" evidence="2"/>
<dbReference type="PROSITE" id="PS51420">
    <property type="entry name" value="RHO"/>
    <property type="match status" value="1"/>
</dbReference>
<evidence type="ECO:0000256" key="1">
    <source>
        <dbReference type="ARBA" id="ARBA00010142"/>
    </source>
</evidence>
<evidence type="ECO:0000256" key="6">
    <source>
        <dbReference type="ARBA" id="ARBA00023288"/>
    </source>
</evidence>
<dbReference type="PROSITE" id="PS51421">
    <property type="entry name" value="RAS"/>
    <property type="match status" value="1"/>
</dbReference>
<keyword evidence="5" id="KW-0342">GTP-binding</keyword>
<evidence type="ECO:0000256" key="5">
    <source>
        <dbReference type="ARBA" id="ARBA00023134"/>
    </source>
</evidence>
<gene>
    <name evidence="10" type="primary">RAC1</name>
</gene>
<dbReference type="PANTHER" id="PTHR24072">
    <property type="entry name" value="RHO FAMILY GTPASE"/>
    <property type="match status" value="1"/>
</dbReference>
<dbReference type="NCBIfam" id="TIGR00231">
    <property type="entry name" value="small_GTP"/>
    <property type="match status" value="1"/>
</dbReference>
<feature type="region of interest" description="Disordered" evidence="9">
    <location>
        <begin position="166"/>
        <end position="260"/>
    </location>
</feature>
<sequence>MQAIKCVVVGDGAVGKTCLLISYTTNAFPGEYIPTVFDNYSANVMVDGKPVNLGLWDTAGQEDYDRLRPLSYPQTVGETYGKDRPSRGKDKPLADVFLICFSLVSPASFENVRAKWYPEVRHHCPNTPIILVGTKLDLRDDKDTIEKLKEKKLTPITYPQGLAMAKEIGRKPRGARSAWPARGRSPARGGGPGSGRPCRDPAEPGGWDGGARPRLRGRVPPGRCCEIPGVLGAHAAGPQDSVRRSHPSGSLPAPRQEEEEEVPAVVNAWGPGRGPVPPRTFVCFAQMWSLRTQCQVFVTD</sequence>
<accession>A0A8D1KMF9</accession>
<evidence type="ECO:0000256" key="7">
    <source>
        <dbReference type="ARBA" id="ARBA00023289"/>
    </source>
</evidence>
<feature type="compositionally biased region" description="Low complexity" evidence="9">
    <location>
        <begin position="175"/>
        <end position="187"/>
    </location>
</feature>
<dbReference type="PRINTS" id="PR00449">
    <property type="entry name" value="RASTRNSFRMNG"/>
</dbReference>
<dbReference type="SMART" id="SM00174">
    <property type="entry name" value="RHO"/>
    <property type="match status" value="1"/>
</dbReference>
<dbReference type="SMART" id="SM00175">
    <property type="entry name" value="RAB"/>
    <property type="match status" value="1"/>
</dbReference>
<evidence type="ECO:0000256" key="8">
    <source>
        <dbReference type="ARBA" id="ARBA00047660"/>
    </source>
</evidence>
<dbReference type="GO" id="GO:0003925">
    <property type="term" value="F:G protein activity"/>
    <property type="evidence" value="ECO:0007669"/>
    <property type="project" value="UniProtKB-EC"/>
</dbReference>
<dbReference type="InterPro" id="IPR003578">
    <property type="entry name" value="Small_GTPase_Rho"/>
</dbReference>
<proteinExistence type="inferred from homology"/>
<organism evidence="10 11">
    <name type="scientific">Sus scrofa</name>
    <name type="common">Pig</name>
    <dbReference type="NCBI Taxonomy" id="9823"/>
    <lineage>
        <taxon>Eukaryota</taxon>
        <taxon>Metazoa</taxon>
        <taxon>Chordata</taxon>
        <taxon>Craniata</taxon>
        <taxon>Vertebrata</taxon>
        <taxon>Euteleostomi</taxon>
        <taxon>Mammalia</taxon>
        <taxon>Eutheria</taxon>
        <taxon>Laurasiatheria</taxon>
        <taxon>Artiodactyla</taxon>
        <taxon>Suina</taxon>
        <taxon>Suidae</taxon>
        <taxon>Sus</taxon>
    </lineage>
</organism>
<dbReference type="InterPro" id="IPR001806">
    <property type="entry name" value="Small_GTPase"/>
</dbReference>
<dbReference type="Gene3D" id="3.40.50.300">
    <property type="entry name" value="P-loop containing nucleotide triphosphate hydrolases"/>
    <property type="match status" value="1"/>
</dbReference>
<dbReference type="GO" id="GO:0007264">
    <property type="term" value="P:small GTPase-mediated signal transduction"/>
    <property type="evidence" value="ECO:0007669"/>
    <property type="project" value="InterPro"/>
</dbReference>
<evidence type="ECO:0000313" key="11">
    <source>
        <dbReference type="Proteomes" id="UP000694722"/>
    </source>
</evidence>
<reference evidence="10" key="1">
    <citation type="submission" date="2025-08" db="UniProtKB">
        <authorList>
            <consortium name="Ensembl"/>
        </authorList>
    </citation>
    <scope>IDENTIFICATION</scope>
</reference>
<dbReference type="InterPro" id="IPR027417">
    <property type="entry name" value="P-loop_NTPase"/>
</dbReference>